<gene>
    <name evidence="3" type="ORF">HII30_19795</name>
</gene>
<evidence type="ECO:0000313" key="3">
    <source>
        <dbReference type="EMBL" id="NMO97998.1"/>
    </source>
</evidence>
<protein>
    <submittedName>
        <fullName evidence="3">CPBP family intramembrane metalloprotease</fullName>
    </submittedName>
</protein>
<feature type="transmembrane region" description="Helical" evidence="1">
    <location>
        <begin position="167"/>
        <end position="185"/>
    </location>
</feature>
<feature type="domain" description="CAAX prenyl protease 2/Lysostaphin resistance protein A-like" evidence="2">
    <location>
        <begin position="171"/>
        <end position="261"/>
    </location>
</feature>
<feature type="transmembrane region" description="Helical" evidence="1">
    <location>
        <begin position="36"/>
        <end position="55"/>
    </location>
</feature>
<feature type="transmembrane region" description="Helical" evidence="1">
    <location>
        <begin position="249"/>
        <end position="269"/>
    </location>
</feature>
<comment type="caution">
    <text evidence="3">The sequence shown here is derived from an EMBL/GenBank/DDBJ whole genome shotgun (WGS) entry which is preliminary data.</text>
</comment>
<dbReference type="Pfam" id="PF02517">
    <property type="entry name" value="Rce1-like"/>
    <property type="match status" value="1"/>
</dbReference>
<proteinExistence type="predicted"/>
<feature type="transmembrane region" description="Helical" evidence="1">
    <location>
        <begin position="92"/>
        <end position="112"/>
    </location>
</feature>
<evidence type="ECO:0000313" key="4">
    <source>
        <dbReference type="Proteomes" id="UP000565468"/>
    </source>
</evidence>
<feature type="transmembrane region" description="Helical" evidence="1">
    <location>
        <begin position="224"/>
        <end position="242"/>
    </location>
</feature>
<keyword evidence="3" id="KW-0645">Protease</keyword>
<keyword evidence="3" id="KW-0378">Hydrolase</keyword>
<dbReference type="AlphaFoldDB" id="A0A848M9S6"/>
<keyword evidence="1" id="KW-1133">Transmembrane helix</keyword>
<dbReference type="Proteomes" id="UP000565468">
    <property type="component" value="Unassembled WGS sequence"/>
</dbReference>
<organism evidence="3 4">
    <name type="scientific">Paenibacillus lemnae</name>
    <dbReference type="NCBI Taxonomy" id="1330551"/>
    <lineage>
        <taxon>Bacteria</taxon>
        <taxon>Bacillati</taxon>
        <taxon>Bacillota</taxon>
        <taxon>Bacilli</taxon>
        <taxon>Bacillales</taxon>
        <taxon>Paenibacillaceae</taxon>
        <taxon>Paenibacillus</taxon>
    </lineage>
</organism>
<dbReference type="InterPro" id="IPR003675">
    <property type="entry name" value="Rce1/LyrA-like_dom"/>
</dbReference>
<dbReference type="GO" id="GO:0004175">
    <property type="term" value="F:endopeptidase activity"/>
    <property type="evidence" value="ECO:0007669"/>
    <property type="project" value="UniProtKB-ARBA"/>
</dbReference>
<evidence type="ECO:0000259" key="2">
    <source>
        <dbReference type="Pfam" id="PF02517"/>
    </source>
</evidence>
<keyword evidence="1" id="KW-0812">Transmembrane</keyword>
<dbReference type="RefSeq" id="WP_169506769.1">
    <property type="nucleotide sequence ID" value="NZ_JABBPN010000027.1"/>
</dbReference>
<keyword evidence="4" id="KW-1185">Reference proteome</keyword>
<sequence>MLNNIKTKSSYIFYLSCVVAFAGAVAAAQFVSLPVIISVFLLLIGVAAAVSNVQVKQGAAMTAAIMIGFPCYMKLSDYIQVTLNESHEWSIIVSRAGLIGLLVPIILVQIGFKLHRQWLAPGSFAGPVYFPFILKGYIKDPVWRFLIIFTVITIFSFVWFIDWRKDTLGQLLLYGIAFGLINGILEEILWRGYVLSGFTGMFGEIKGIFIAGTGFGFYHFHLGFGWEICLLFAVFGWMMSALAVQSKGLLPVIIMHIIMNILFVLSGMIF</sequence>
<dbReference type="EMBL" id="JABBPN010000027">
    <property type="protein sequence ID" value="NMO97998.1"/>
    <property type="molecule type" value="Genomic_DNA"/>
</dbReference>
<reference evidence="3 4" key="1">
    <citation type="submission" date="2020-04" db="EMBL/GenBank/DDBJ databases">
        <title>Paenibacillus algicola sp. nov., a novel marine bacterium producing alginate lyase.</title>
        <authorList>
            <person name="Huang H."/>
        </authorList>
    </citation>
    <scope>NUCLEOTIDE SEQUENCE [LARGE SCALE GENOMIC DNA]</scope>
    <source>
        <strain evidence="3 4">L7-75</strain>
    </source>
</reference>
<dbReference type="GO" id="GO:0080120">
    <property type="term" value="P:CAAX-box protein maturation"/>
    <property type="evidence" value="ECO:0007669"/>
    <property type="project" value="UniProtKB-ARBA"/>
</dbReference>
<accession>A0A848M9S6</accession>
<dbReference type="GO" id="GO:0006508">
    <property type="term" value="P:proteolysis"/>
    <property type="evidence" value="ECO:0007669"/>
    <property type="project" value="UniProtKB-KW"/>
</dbReference>
<feature type="transmembrane region" description="Helical" evidence="1">
    <location>
        <begin position="141"/>
        <end position="161"/>
    </location>
</feature>
<dbReference type="GO" id="GO:0008237">
    <property type="term" value="F:metallopeptidase activity"/>
    <property type="evidence" value="ECO:0007669"/>
    <property type="project" value="UniProtKB-KW"/>
</dbReference>
<evidence type="ECO:0000256" key="1">
    <source>
        <dbReference type="SAM" id="Phobius"/>
    </source>
</evidence>
<feature type="transmembrane region" description="Helical" evidence="1">
    <location>
        <begin position="12"/>
        <end position="30"/>
    </location>
</feature>
<keyword evidence="3" id="KW-0482">Metalloprotease</keyword>
<name>A0A848M9S6_PAELE</name>
<keyword evidence="1" id="KW-0472">Membrane</keyword>